<keyword evidence="2" id="KW-0812">Transmembrane</keyword>
<organism evidence="3 4">
    <name type="scientific">Perkinsus chesapeaki</name>
    <name type="common">Clam parasite</name>
    <name type="synonym">Perkinsus andrewsi</name>
    <dbReference type="NCBI Taxonomy" id="330153"/>
    <lineage>
        <taxon>Eukaryota</taxon>
        <taxon>Sar</taxon>
        <taxon>Alveolata</taxon>
        <taxon>Perkinsozoa</taxon>
        <taxon>Perkinsea</taxon>
        <taxon>Perkinsida</taxon>
        <taxon>Perkinsidae</taxon>
        <taxon>Perkinsus</taxon>
    </lineage>
</organism>
<name>A0A7J6LLZ0_PERCH</name>
<protein>
    <recommendedName>
        <fullName evidence="5">Adenylyl/guanylyl cyclase</fullName>
    </recommendedName>
</protein>
<dbReference type="InterPro" id="IPR029787">
    <property type="entry name" value="Nucleotide_cyclase"/>
</dbReference>
<reference evidence="3 4" key="1">
    <citation type="submission" date="2020-04" db="EMBL/GenBank/DDBJ databases">
        <title>Perkinsus chesapeaki whole genome sequence.</title>
        <authorList>
            <person name="Bogema D.R."/>
        </authorList>
    </citation>
    <scope>NUCLEOTIDE SEQUENCE [LARGE SCALE GENOMIC DNA]</scope>
    <source>
        <strain evidence="3">ATCC PRA-425</strain>
    </source>
</reference>
<feature type="transmembrane region" description="Helical" evidence="2">
    <location>
        <begin position="23"/>
        <end position="47"/>
    </location>
</feature>
<sequence length="843" mass="93288">MVELTINSIIQDEWVGMRYKWSFFFWLDCVATASLIPDIGWFTAFLADLYDMGDSGSQGGGGGQSGVARAGRASRAGTRAGRIVRLVRLVRLLRVVNLTKLFRRNGKRSELDDQEEVSPFAARSNSMAATEVAPVEPGANKQQRIEASRLGKMLSEQTTRRVIIGVLSMMLVLPLIELTETNLAYEAGLEQLFWAGRSVCGSAVDFIARAQGLSASSSTCNGSLDLADFTLEGWQFMIYEYSQVSRSSEGLDAKVNEPLLWLEIPDLTADPPGRIKSITYTPPMCRAPDSPCADLMVSAKFLDRKRKQDEAKMSMLQTSMIVVLLGLGAMLFSSDTQKVVIAPIEKMVNIVKQLADDPLRKPEVEQDEQDLDDSDGSENGHADDHEGSSDRHSRKKGRKSKKVSSATRDKEMETDMLENTILKIGGLLRVGFGQAGAQIIGKNMSQSSGNSSGLNFMLPGRRVEGVYAYCDIRKFGGTTDCLLEEVMVFVNKIARIVHLCADEWEGAANKNLGDSFLLTWLLPQDDTELSEMMLLSSKGKTRGTEARISTAAATKDATGLANPSTTMESLSSFAGLERSVKKKQDWQDLAEKALLGCIKIVAEIRRAGDLRAYAKHPKLIPKFGLAYQVDAGVALHCGWSIEGAIGSEQKIDATYIGFHVSAAYSLVRSTPLYGVNILITGAVMEHLGGKVRERCRLVDEVMIGEVGKEPKTEMKYELYTFDMNNNIPDIPDNHLLGKIILPAEVPDSELAENTLEYLFEVDKDIQLVQEGFTLDFRTLWRQAYHFYNYGSWQKAKQMFEKCDSMLPNGDGPSRALIKYMSEYNFEKPEKLKGITPHLKCAVY</sequence>
<evidence type="ECO:0000256" key="1">
    <source>
        <dbReference type="SAM" id="MobiDB-lite"/>
    </source>
</evidence>
<dbReference type="AlphaFoldDB" id="A0A7J6LLZ0"/>
<dbReference type="PANTHER" id="PTHR43336">
    <property type="entry name" value="OXYGEN SENSOR HISTIDINE KINASE RESPONSE REGULATOR DEVS/DOSS"/>
    <property type="match status" value="1"/>
</dbReference>
<evidence type="ECO:0000256" key="2">
    <source>
        <dbReference type="SAM" id="Phobius"/>
    </source>
</evidence>
<dbReference type="OrthoDB" id="60033at2759"/>
<dbReference type="Proteomes" id="UP000591131">
    <property type="component" value="Unassembled WGS sequence"/>
</dbReference>
<proteinExistence type="predicted"/>
<feature type="compositionally biased region" description="Basic residues" evidence="1">
    <location>
        <begin position="392"/>
        <end position="402"/>
    </location>
</feature>
<dbReference type="SUPFAM" id="SSF55073">
    <property type="entry name" value="Nucleotide cyclase"/>
    <property type="match status" value="1"/>
</dbReference>
<evidence type="ECO:0000313" key="3">
    <source>
        <dbReference type="EMBL" id="KAF4660247.1"/>
    </source>
</evidence>
<keyword evidence="2" id="KW-0472">Membrane</keyword>
<dbReference type="EMBL" id="JAAPAO010000420">
    <property type="protein sequence ID" value="KAF4660247.1"/>
    <property type="molecule type" value="Genomic_DNA"/>
</dbReference>
<dbReference type="PANTHER" id="PTHR43336:SF3">
    <property type="entry name" value="GUANYLATE CYCLASE DOMAIN-CONTAINING PROTEIN"/>
    <property type="match status" value="1"/>
</dbReference>
<accession>A0A7J6LLZ0</accession>
<dbReference type="Gene3D" id="3.30.70.1230">
    <property type="entry name" value="Nucleotide cyclase"/>
    <property type="match status" value="1"/>
</dbReference>
<gene>
    <name evidence="3" type="ORF">FOL47_007246</name>
</gene>
<feature type="region of interest" description="Disordered" evidence="1">
    <location>
        <begin position="359"/>
        <end position="411"/>
    </location>
</feature>
<keyword evidence="4" id="KW-1185">Reference proteome</keyword>
<keyword evidence="2" id="KW-1133">Transmembrane helix</keyword>
<comment type="caution">
    <text evidence="3">The sequence shown here is derived from an EMBL/GenBank/DDBJ whole genome shotgun (WGS) entry which is preliminary data.</text>
</comment>
<feature type="compositionally biased region" description="Basic and acidic residues" evidence="1">
    <location>
        <begin position="378"/>
        <end position="391"/>
    </location>
</feature>
<evidence type="ECO:0008006" key="5">
    <source>
        <dbReference type="Google" id="ProtNLM"/>
    </source>
</evidence>
<feature type="compositionally biased region" description="Acidic residues" evidence="1">
    <location>
        <begin position="365"/>
        <end position="376"/>
    </location>
</feature>
<evidence type="ECO:0000313" key="4">
    <source>
        <dbReference type="Proteomes" id="UP000591131"/>
    </source>
</evidence>